<sequence length="114" mass="12157">MKINQSLKGMLLVAGVVFAGSAFAEEPAEIGKKIYERAFGRGCGTCHDVQPNPNLFESVNKLSKEEFTAVLVNGRNAMPKAMDQIMAMGPVKSAGLTQDQAVDALIAFLKAGKK</sequence>
<evidence type="ECO:0000256" key="5">
    <source>
        <dbReference type="SAM" id="SignalP"/>
    </source>
</evidence>
<reference evidence="7 8" key="1">
    <citation type="submission" date="2016-12" db="EMBL/GenBank/DDBJ databases">
        <authorList>
            <person name="Song W.-J."/>
            <person name="Kurnit D.M."/>
        </authorList>
    </citation>
    <scope>NUCLEOTIDE SEQUENCE [LARGE SCALE GENOMIC DNA]</scope>
    <source>
        <strain evidence="7 8">175</strain>
    </source>
</reference>
<dbReference type="EMBL" id="FXAM01000001">
    <property type="protein sequence ID" value="SMF96942.1"/>
    <property type="molecule type" value="Genomic_DNA"/>
</dbReference>
<dbReference type="InterPro" id="IPR036909">
    <property type="entry name" value="Cyt_c-like_dom_sf"/>
</dbReference>
<dbReference type="AlphaFoldDB" id="A0A1Y6D966"/>
<evidence type="ECO:0000256" key="4">
    <source>
        <dbReference type="PROSITE-ProRule" id="PRU00433"/>
    </source>
</evidence>
<accession>A0A1Y6D966</accession>
<proteinExistence type="predicted"/>
<evidence type="ECO:0000256" key="3">
    <source>
        <dbReference type="ARBA" id="ARBA00023004"/>
    </source>
</evidence>
<feature type="signal peptide" evidence="5">
    <location>
        <begin position="1"/>
        <end position="24"/>
    </location>
</feature>
<keyword evidence="8" id="KW-1185">Reference proteome</keyword>
<dbReference type="GO" id="GO:0020037">
    <property type="term" value="F:heme binding"/>
    <property type="evidence" value="ECO:0007669"/>
    <property type="project" value="InterPro"/>
</dbReference>
<dbReference type="STRING" id="1760988.SAMN02949497_4356"/>
<dbReference type="GO" id="GO:0009055">
    <property type="term" value="F:electron transfer activity"/>
    <property type="evidence" value="ECO:0007669"/>
    <property type="project" value="InterPro"/>
</dbReference>
<protein>
    <submittedName>
        <fullName evidence="7">Cytochrome C oxidase, cbb3-type, subunit III</fullName>
    </submittedName>
</protein>
<gene>
    <name evidence="7" type="ORF">SAMN02949497_4356</name>
</gene>
<dbReference type="RefSeq" id="WP_254899435.1">
    <property type="nucleotide sequence ID" value="NZ_FXAM01000001.1"/>
</dbReference>
<keyword evidence="2 4" id="KW-0479">Metal-binding</keyword>
<feature type="domain" description="Cytochrome c" evidence="6">
    <location>
        <begin position="26"/>
        <end position="113"/>
    </location>
</feature>
<dbReference type="Proteomes" id="UP000192923">
    <property type="component" value="Unassembled WGS sequence"/>
</dbReference>
<evidence type="ECO:0000313" key="8">
    <source>
        <dbReference type="Proteomes" id="UP000192923"/>
    </source>
</evidence>
<dbReference type="Gene3D" id="1.10.760.10">
    <property type="entry name" value="Cytochrome c-like domain"/>
    <property type="match status" value="1"/>
</dbReference>
<keyword evidence="5" id="KW-0732">Signal</keyword>
<keyword evidence="1 4" id="KW-0349">Heme</keyword>
<evidence type="ECO:0000313" key="7">
    <source>
        <dbReference type="EMBL" id="SMF96942.1"/>
    </source>
</evidence>
<evidence type="ECO:0000256" key="1">
    <source>
        <dbReference type="ARBA" id="ARBA00022617"/>
    </source>
</evidence>
<dbReference type="GO" id="GO:0046872">
    <property type="term" value="F:metal ion binding"/>
    <property type="evidence" value="ECO:0007669"/>
    <property type="project" value="UniProtKB-KW"/>
</dbReference>
<dbReference type="Pfam" id="PF13442">
    <property type="entry name" value="Cytochrome_CBB3"/>
    <property type="match status" value="1"/>
</dbReference>
<dbReference type="PROSITE" id="PS51007">
    <property type="entry name" value="CYTC"/>
    <property type="match status" value="1"/>
</dbReference>
<evidence type="ECO:0000259" key="6">
    <source>
        <dbReference type="PROSITE" id="PS51007"/>
    </source>
</evidence>
<dbReference type="SUPFAM" id="SSF46626">
    <property type="entry name" value="Cytochrome c"/>
    <property type="match status" value="1"/>
</dbReference>
<feature type="chain" id="PRO_5012531723" evidence="5">
    <location>
        <begin position="25"/>
        <end position="114"/>
    </location>
</feature>
<evidence type="ECO:0000256" key="2">
    <source>
        <dbReference type="ARBA" id="ARBA00022723"/>
    </source>
</evidence>
<dbReference type="InterPro" id="IPR009056">
    <property type="entry name" value="Cyt_c-like_dom"/>
</dbReference>
<name>A0A1Y6D966_9GAMM</name>
<keyword evidence="3 4" id="KW-0408">Iron</keyword>
<organism evidence="7 8">
    <name type="scientific">Methylomagnum ishizawai</name>
    <dbReference type="NCBI Taxonomy" id="1760988"/>
    <lineage>
        <taxon>Bacteria</taxon>
        <taxon>Pseudomonadati</taxon>
        <taxon>Pseudomonadota</taxon>
        <taxon>Gammaproteobacteria</taxon>
        <taxon>Methylococcales</taxon>
        <taxon>Methylococcaceae</taxon>
        <taxon>Methylomagnum</taxon>
    </lineage>
</organism>